<dbReference type="PANTHER" id="PTHR19446">
    <property type="entry name" value="REVERSE TRANSCRIPTASES"/>
    <property type="match status" value="1"/>
</dbReference>
<accession>F2WZL3</accession>
<evidence type="ECO:0000259" key="1">
    <source>
        <dbReference type="Pfam" id="PF00078"/>
    </source>
</evidence>
<dbReference type="SUPFAM" id="SSF56672">
    <property type="entry name" value="DNA/RNA polymerases"/>
    <property type="match status" value="1"/>
</dbReference>
<dbReference type="CDD" id="cd01650">
    <property type="entry name" value="RT_nLTR_like"/>
    <property type="match status" value="1"/>
</dbReference>
<reference evidence="2" key="1">
    <citation type="submission" date="2010-09" db="EMBL/GenBank/DDBJ databases">
        <title>Evidence of multiple events of horizontal transmission of mobile genetic elements between Bombyx and Maculinea.</title>
        <authorList>
            <person name="Novikova O.S."/>
            <person name="Sormacheva I.D."/>
            <person name="Smyshlyaev G.A."/>
            <person name="Mayorov V.I."/>
            <person name="Blinov A.G."/>
        </authorList>
    </citation>
    <scope>NUCLEOTIDE SEQUENCE</scope>
    <source>
        <strain evidence="2">BrePar.17</strain>
    </source>
</reference>
<keyword evidence="2" id="KW-0548">Nucleotidyltransferase</keyword>
<protein>
    <submittedName>
        <fullName evidence="2">Reverse transcriptase</fullName>
    </submittedName>
</protein>
<dbReference type="AlphaFoldDB" id="F2WZL3"/>
<dbReference type="GO" id="GO:0003964">
    <property type="term" value="F:RNA-directed DNA polymerase activity"/>
    <property type="evidence" value="ECO:0007669"/>
    <property type="project" value="UniProtKB-KW"/>
</dbReference>
<feature type="domain" description="Reverse transcriptase" evidence="1">
    <location>
        <begin position="42"/>
        <end position="160"/>
    </location>
</feature>
<dbReference type="EMBL" id="HQ284321">
    <property type="protein sequence ID" value="ADZ95838.1"/>
    <property type="molecule type" value="Genomic_DNA"/>
</dbReference>
<dbReference type="InterPro" id="IPR043502">
    <property type="entry name" value="DNA/RNA_pol_sf"/>
</dbReference>
<evidence type="ECO:0000313" key="2">
    <source>
        <dbReference type="EMBL" id="ADZ95838.1"/>
    </source>
</evidence>
<organism evidence="2">
    <name type="scientific">Archiearis parthenias</name>
    <dbReference type="NCBI Taxonomy" id="104468"/>
    <lineage>
        <taxon>Eukaryota</taxon>
        <taxon>Metazoa</taxon>
        <taxon>Ecdysozoa</taxon>
        <taxon>Arthropoda</taxon>
        <taxon>Hexapoda</taxon>
        <taxon>Insecta</taxon>
        <taxon>Pterygota</taxon>
        <taxon>Neoptera</taxon>
        <taxon>Endopterygota</taxon>
        <taxon>Lepidoptera</taxon>
        <taxon>Glossata</taxon>
        <taxon>Ditrysia</taxon>
        <taxon>Geometroidea</taxon>
        <taxon>Geometridae</taxon>
        <taxon>Archiearinae</taxon>
        <taxon>Archiearis</taxon>
    </lineage>
</organism>
<keyword evidence="2" id="KW-0695">RNA-directed DNA polymerase</keyword>
<name>F2WZL3_9NEOP</name>
<keyword evidence="2" id="KW-0808">Transferase</keyword>
<proteinExistence type="predicted"/>
<feature type="non-terminal residue" evidence="2">
    <location>
        <position position="178"/>
    </location>
</feature>
<feature type="non-terminal residue" evidence="2">
    <location>
        <position position="1"/>
    </location>
</feature>
<reference evidence="2" key="2">
    <citation type="journal article" date="2012" name="Mol. Biol. Evol.">
        <title>Vertical Evolution and Horizontal Transfer of CR1 Non-LTR Retrotransposons and Tc1/mariner DNA Transposons in Lepidoptera Species.</title>
        <authorList>
            <person name="Sormacheva I."/>
            <person name="Smyshlyaev G."/>
            <person name="Mayorov V."/>
            <person name="Blinov A."/>
            <person name="Novikov A."/>
            <person name="Novikova O."/>
        </authorList>
    </citation>
    <scope>NUCLEOTIDE SEQUENCE</scope>
    <source>
        <strain evidence="2">BrePar.17</strain>
    </source>
</reference>
<dbReference type="InterPro" id="IPR000477">
    <property type="entry name" value="RT_dom"/>
</dbReference>
<sequence>IPTYFIKECHNELCKPLFILFNKSLRQGVFPNVWKAAYIVPIHKNGDRSLCENYRPISILSCLAKLFESILYPYIFAQVKPFLSPEQHGFISGKSTITNLLEFQNYLSNAFNNHKQVDCIYTDFRKAFDKVNHSMLCRKLDLYGIHGDLLRWVISYLENRSQIVVLGGFKSSRSSITS</sequence>
<dbReference type="Pfam" id="PF00078">
    <property type="entry name" value="RVT_1"/>
    <property type="match status" value="1"/>
</dbReference>